<dbReference type="Gramene" id="OB08G17550.1">
    <property type="protein sequence ID" value="OB08G17550.1"/>
    <property type="gene ID" value="OB08G17550"/>
</dbReference>
<reference evidence="1" key="2">
    <citation type="submission" date="2013-04" db="UniProtKB">
        <authorList>
            <consortium name="EnsemblPlants"/>
        </authorList>
    </citation>
    <scope>IDENTIFICATION</scope>
</reference>
<name>J3MRM6_ORYBR</name>
<accession>J3MRM6</accession>
<dbReference type="EnsemblPlants" id="OB08G17550.1">
    <property type="protein sequence ID" value="OB08G17550.1"/>
    <property type="gene ID" value="OB08G17550"/>
</dbReference>
<dbReference type="AlphaFoldDB" id="J3MRM6"/>
<dbReference type="Proteomes" id="UP000006038">
    <property type="component" value="Chromosome 8"/>
</dbReference>
<evidence type="ECO:0000313" key="2">
    <source>
        <dbReference type="Proteomes" id="UP000006038"/>
    </source>
</evidence>
<reference evidence="1" key="1">
    <citation type="journal article" date="2013" name="Nat. Commun.">
        <title>Whole-genome sequencing of Oryza brachyantha reveals mechanisms underlying Oryza genome evolution.</title>
        <authorList>
            <person name="Chen J."/>
            <person name="Huang Q."/>
            <person name="Gao D."/>
            <person name="Wang J."/>
            <person name="Lang Y."/>
            <person name="Liu T."/>
            <person name="Li B."/>
            <person name="Bai Z."/>
            <person name="Luis Goicoechea J."/>
            <person name="Liang C."/>
            <person name="Chen C."/>
            <person name="Zhang W."/>
            <person name="Sun S."/>
            <person name="Liao Y."/>
            <person name="Zhang X."/>
            <person name="Yang L."/>
            <person name="Song C."/>
            <person name="Wang M."/>
            <person name="Shi J."/>
            <person name="Liu G."/>
            <person name="Liu J."/>
            <person name="Zhou H."/>
            <person name="Zhou W."/>
            <person name="Yu Q."/>
            <person name="An N."/>
            <person name="Chen Y."/>
            <person name="Cai Q."/>
            <person name="Wang B."/>
            <person name="Liu B."/>
            <person name="Min J."/>
            <person name="Huang Y."/>
            <person name="Wu H."/>
            <person name="Li Z."/>
            <person name="Zhang Y."/>
            <person name="Yin Y."/>
            <person name="Song W."/>
            <person name="Jiang J."/>
            <person name="Jackson S.A."/>
            <person name="Wing R.A."/>
            <person name="Wang J."/>
            <person name="Chen M."/>
        </authorList>
    </citation>
    <scope>NUCLEOTIDE SEQUENCE [LARGE SCALE GENOMIC DNA]</scope>
    <source>
        <strain evidence="1">cv. IRGC 101232</strain>
    </source>
</reference>
<protein>
    <submittedName>
        <fullName evidence="1">Uncharacterized protein</fullName>
    </submittedName>
</protein>
<sequence length="88" mass="10076">MRSCNFVPGEMRLRSGLVKLFISSEMVSFFRLKERMSLYCSVDARPALRPSLFVLVRVLDFFPFTITSQNLELKARAGSCAVPPWTKK</sequence>
<keyword evidence="2" id="KW-1185">Reference proteome</keyword>
<dbReference type="HOGENOM" id="CLU_2472672_0_0_1"/>
<proteinExistence type="predicted"/>
<evidence type="ECO:0000313" key="1">
    <source>
        <dbReference type="EnsemblPlants" id="OB08G17550.1"/>
    </source>
</evidence>
<organism evidence="1">
    <name type="scientific">Oryza brachyantha</name>
    <name type="common">malo sina</name>
    <dbReference type="NCBI Taxonomy" id="4533"/>
    <lineage>
        <taxon>Eukaryota</taxon>
        <taxon>Viridiplantae</taxon>
        <taxon>Streptophyta</taxon>
        <taxon>Embryophyta</taxon>
        <taxon>Tracheophyta</taxon>
        <taxon>Spermatophyta</taxon>
        <taxon>Magnoliopsida</taxon>
        <taxon>Liliopsida</taxon>
        <taxon>Poales</taxon>
        <taxon>Poaceae</taxon>
        <taxon>BOP clade</taxon>
        <taxon>Oryzoideae</taxon>
        <taxon>Oryzeae</taxon>
        <taxon>Oryzinae</taxon>
        <taxon>Oryza</taxon>
    </lineage>
</organism>